<dbReference type="PANTHER" id="PTHR35122:SF2">
    <property type="entry name" value="OS04G0598000 PROTEIN"/>
    <property type="match status" value="1"/>
</dbReference>
<name>A0A0C5AWH2_9CARY</name>
<organism evidence="1">
    <name type="scientific">Suaeda glauca</name>
    <dbReference type="NCBI Taxonomy" id="397272"/>
    <lineage>
        <taxon>Eukaryota</taxon>
        <taxon>Viridiplantae</taxon>
        <taxon>Streptophyta</taxon>
        <taxon>Embryophyta</taxon>
        <taxon>Tracheophyta</taxon>
        <taxon>Spermatophyta</taxon>
        <taxon>Magnoliopsida</taxon>
        <taxon>eudicotyledons</taxon>
        <taxon>Gunneridae</taxon>
        <taxon>Pentapetalae</taxon>
        <taxon>Caryophyllales</taxon>
        <taxon>Chenopodiaceae</taxon>
        <taxon>Suaedoideae</taxon>
        <taxon>Suaeda</taxon>
    </lineage>
</organism>
<proteinExistence type="evidence at transcript level"/>
<dbReference type="Pfam" id="PF22272">
    <property type="entry name" value="LEA_3b"/>
    <property type="match status" value="1"/>
</dbReference>
<protein>
    <submittedName>
        <fullName evidence="1">Suaeda glauca hydrogen peroxide-induced protein mRNA</fullName>
    </submittedName>
</protein>
<dbReference type="PANTHER" id="PTHR35122">
    <property type="entry name" value="OSJNBA0093F12.14 PROTEIN"/>
    <property type="match status" value="1"/>
</dbReference>
<dbReference type="EMBL" id="KP006440">
    <property type="protein sequence ID" value="AJK93576.1"/>
    <property type="molecule type" value="mRNA"/>
</dbReference>
<sequence>MAANSSSRGVKQFVSQIITHTSSSSSSTRALSSAPIFRRSLHGSVYDKNVDEHVRPAVVPDDVINPQSDKYWAPNPNTGVFGPAAEQNAATGVDGFRFHSTASNASNESVLEQKTFFRPLEDLDKPQHP</sequence>
<dbReference type="InterPro" id="IPR039291">
    <property type="entry name" value="At5g17165-like"/>
</dbReference>
<dbReference type="AlphaFoldDB" id="A0A0C5AWH2"/>
<reference evidence="1" key="1">
    <citation type="submission" date="2014-10" db="EMBL/GenBank/DDBJ databases">
        <title>Suaeda asparagoides genes responsive to salt stress.</title>
        <authorList>
            <person name="Chung E."/>
            <person name="Ayarpadikannan S."/>
            <person name="Lee J.-H."/>
        </authorList>
    </citation>
    <scope>NUCLEOTIDE SEQUENCE</scope>
</reference>
<accession>A0A0C5AWH2</accession>
<evidence type="ECO:0000313" key="1">
    <source>
        <dbReference type="EMBL" id="AJK93576.1"/>
    </source>
</evidence>